<keyword evidence="8" id="KW-1185">Reference proteome</keyword>
<dbReference type="InterPro" id="IPR036271">
    <property type="entry name" value="Tet_transcr_reg_TetR-rel_C_sf"/>
</dbReference>
<dbReference type="Proteomes" id="UP000216605">
    <property type="component" value="Unassembled WGS sequence"/>
</dbReference>
<evidence type="ECO:0000256" key="4">
    <source>
        <dbReference type="PROSITE-ProRule" id="PRU00335"/>
    </source>
</evidence>
<name>A0A255YUY0_9FLAO</name>
<protein>
    <submittedName>
        <fullName evidence="6">TetR family transcriptional regulator</fullName>
    </submittedName>
</protein>
<comment type="caution">
    <text evidence="6">The sequence shown here is derived from an EMBL/GenBank/DDBJ whole genome shotgun (WGS) entry which is preliminary data.</text>
</comment>
<evidence type="ECO:0000313" key="7">
    <source>
        <dbReference type="EMBL" id="OYQ35731.1"/>
    </source>
</evidence>
<dbReference type="Gene3D" id="1.10.357.10">
    <property type="entry name" value="Tetracycline Repressor, domain 2"/>
    <property type="match status" value="1"/>
</dbReference>
<dbReference type="EMBL" id="NOXV01000279">
    <property type="protein sequence ID" value="OYQ35731.1"/>
    <property type="molecule type" value="Genomic_DNA"/>
</dbReference>
<sequence>MGIKERKHKAKEDLRKAILNAAREIFLEKGYDNMSIRNIADRIEYSPTTLYIYFKDKGEIFFALHNEGFQLLNQKMAVLAAVADPMERLKAMGKIYMAFAMDNPDYYDLMFVQRAPLNCIEQEGWSEGHTSFKFLEATVAECMKTGTLKKDDPEVVAFVIWSFMHGMCTLNNRDRCMIFDEDRRTHILSTSYESFLKIIEL</sequence>
<proteinExistence type="predicted"/>
<organism evidence="6 8">
    <name type="scientific">Flavobacterium cyanobacteriorum</name>
    <dbReference type="NCBI Taxonomy" id="2022802"/>
    <lineage>
        <taxon>Bacteria</taxon>
        <taxon>Pseudomonadati</taxon>
        <taxon>Bacteroidota</taxon>
        <taxon>Flavobacteriia</taxon>
        <taxon>Flavobacteriales</taxon>
        <taxon>Flavobacteriaceae</taxon>
        <taxon>Flavobacterium</taxon>
    </lineage>
</organism>
<dbReference type="PROSITE" id="PS50977">
    <property type="entry name" value="HTH_TETR_2"/>
    <property type="match status" value="1"/>
</dbReference>
<dbReference type="InterPro" id="IPR009057">
    <property type="entry name" value="Homeodomain-like_sf"/>
</dbReference>
<dbReference type="PANTHER" id="PTHR30055">
    <property type="entry name" value="HTH-TYPE TRANSCRIPTIONAL REGULATOR RUTR"/>
    <property type="match status" value="1"/>
</dbReference>
<dbReference type="InterPro" id="IPR001647">
    <property type="entry name" value="HTH_TetR"/>
</dbReference>
<dbReference type="GO" id="GO:0003700">
    <property type="term" value="F:DNA-binding transcription factor activity"/>
    <property type="evidence" value="ECO:0007669"/>
    <property type="project" value="TreeGrafter"/>
</dbReference>
<dbReference type="Pfam" id="PF13305">
    <property type="entry name" value="TetR_C_33"/>
    <property type="match status" value="1"/>
</dbReference>
<dbReference type="PANTHER" id="PTHR30055:SF212">
    <property type="entry name" value="TETR-FAMILY FAMILY TRANSCRIPTIONAL REGULATOR"/>
    <property type="match status" value="1"/>
</dbReference>
<evidence type="ECO:0000259" key="5">
    <source>
        <dbReference type="PROSITE" id="PS50977"/>
    </source>
</evidence>
<keyword evidence="3" id="KW-0804">Transcription</keyword>
<dbReference type="InterPro" id="IPR025996">
    <property type="entry name" value="MT1864/Rv1816-like_C"/>
</dbReference>
<feature type="domain" description="HTH tetR-type" evidence="5">
    <location>
        <begin position="12"/>
        <end position="72"/>
    </location>
</feature>
<keyword evidence="1" id="KW-0805">Transcription regulation</keyword>
<keyword evidence="2 4" id="KW-0238">DNA-binding</keyword>
<dbReference type="EMBL" id="NOXV01000302">
    <property type="protein sequence ID" value="OYQ32981.1"/>
    <property type="molecule type" value="Genomic_DNA"/>
</dbReference>
<evidence type="ECO:0000256" key="2">
    <source>
        <dbReference type="ARBA" id="ARBA00023125"/>
    </source>
</evidence>
<dbReference type="Pfam" id="PF00440">
    <property type="entry name" value="TetR_N"/>
    <property type="match status" value="1"/>
</dbReference>
<dbReference type="GO" id="GO:0000976">
    <property type="term" value="F:transcription cis-regulatory region binding"/>
    <property type="evidence" value="ECO:0007669"/>
    <property type="project" value="TreeGrafter"/>
</dbReference>
<dbReference type="AlphaFoldDB" id="A0A255YUY0"/>
<accession>A0A255YUY0</accession>
<evidence type="ECO:0000313" key="8">
    <source>
        <dbReference type="Proteomes" id="UP000216605"/>
    </source>
</evidence>
<feature type="DNA-binding region" description="H-T-H motif" evidence="4">
    <location>
        <begin position="35"/>
        <end position="54"/>
    </location>
</feature>
<dbReference type="SUPFAM" id="SSF46689">
    <property type="entry name" value="Homeodomain-like"/>
    <property type="match status" value="1"/>
</dbReference>
<reference evidence="6 8" key="1">
    <citation type="submission" date="2017-07" db="EMBL/GenBank/DDBJ databases">
        <title>Flavobacterium cyanobacteriorum sp. nov., isolated from cyanobacterial aggregates in a eutrophic lake.</title>
        <authorList>
            <person name="Cai H."/>
        </authorList>
    </citation>
    <scope>NUCLEOTIDE SEQUENCE [LARGE SCALE GENOMIC DNA]</scope>
    <source>
        <strain evidence="6 8">TH021</strain>
    </source>
</reference>
<dbReference type="RefSeq" id="WP_094415335.1">
    <property type="nucleotide sequence ID" value="NZ_NOXV01000279.1"/>
</dbReference>
<dbReference type="PRINTS" id="PR00455">
    <property type="entry name" value="HTHTETR"/>
</dbReference>
<dbReference type="SUPFAM" id="SSF48498">
    <property type="entry name" value="Tetracyclin repressor-like, C-terminal domain"/>
    <property type="match status" value="1"/>
</dbReference>
<dbReference type="InterPro" id="IPR050109">
    <property type="entry name" value="HTH-type_TetR-like_transc_reg"/>
</dbReference>
<dbReference type="OrthoDB" id="594604at2"/>
<evidence type="ECO:0000256" key="1">
    <source>
        <dbReference type="ARBA" id="ARBA00023015"/>
    </source>
</evidence>
<evidence type="ECO:0000313" key="6">
    <source>
        <dbReference type="EMBL" id="OYQ32981.1"/>
    </source>
</evidence>
<gene>
    <name evidence="7" type="ORF">CHU92_10480</name>
    <name evidence="6" type="ORF">CHU92_13750</name>
</gene>
<evidence type="ECO:0000256" key="3">
    <source>
        <dbReference type="ARBA" id="ARBA00023163"/>
    </source>
</evidence>